<protein>
    <recommendedName>
        <fullName evidence="9">Molybdopterin-synthase adenylyltransferase</fullName>
        <ecNumber evidence="8">2.7.7.80</ecNumber>
    </recommendedName>
    <alternativeName>
        <fullName evidence="12">MoaD protein adenylase</fullName>
    </alternativeName>
    <alternativeName>
        <fullName evidence="10">Molybdopterin-converting factor subunit 1 adenylase</fullName>
    </alternativeName>
    <alternativeName>
        <fullName evidence="11">Sulfur carrier protein MoaD adenylyltransferase</fullName>
    </alternativeName>
</protein>
<evidence type="ECO:0000256" key="3">
    <source>
        <dbReference type="ARBA" id="ARBA00022741"/>
    </source>
</evidence>
<comment type="function">
    <text evidence="6">Catalyzes the adenylation by ATP of the carboxyl group of the C-terminal glycine of sulfur carrier protein MoaD.</text>
</comment>
<dbReference type="CDD" id="cd00757">
    <property type="entry name" value="ThiF_MoeB_HesA_family"/>
    <property type="match status" value="1"/>
</dbReference>
<dbReference type="Proteomes" id="UP000185783">
    <property type="component" value="Unassembled WGS sequence"/>
</dbReference>
<dbReference type="GO" id="GO:0008641">
    <property type="term" value="F:ubiquitin-like modifier activating enzyme activity"/>
    <property type="evidence" value="ECO:0007669"/>
    <property type="project" value="InterPro"/>
</dbReference>
<comment type="similarity">
    <text evidence="1">Belongs to the HesA/MoeB/ThiF family.</text>
</comment>
<evidence type="ECO:0000256" key="6">
    <source>
        <dbReference type="ARBA" id="ARBA00055169"/>
    </source>
</evidence>
<dbReference type="EC" id="2.7.7.80" evidence="8"/>
<dbReference type="GO" id="GO:0004792">
    <property type="term" value="F:thiosulfate-cyanide sulfurtransferase activity"/>
    <property type="evidence" value="ECO:0007669"/>
    <property type="project" value="TreeGrafter"/>
</dbReference>
<gene>
    <name evidence="14" type="ORF">A3843_09270</name>
</gene>
<comment type="caution">
    <text evidence="14">The sequence shown here is derived from an EMBL/GenBank/DDBJ whole genome shotgun (WGS) entry which is preliminary data.</text>
</comment>
<evidence type="ECO:0000256" key="5">
    <source>
        <dbReference type="ARBA" id="ARBA00052218"/>
    </source>
</evidence>
<keyword evidence="2 14" id="KW-0808">Transferase</keyword>
<dbReference type="SUPFAM" id="SSF69572">
    <property type="entry name" value="Activating enzymes of the ubiquitin-like proteins"/>
    <property type="match status" value="1"/>
</dbReference>
<evidence type="ECO:0000256" key="9">
    <source>
        <dbReference type="ARBA" id="ARBA00073635"/>
    </source>
</evidence>
<dbReference type="InterPro" id="IPR045886">
    <property type="entry name" value="ThiF/MoeB/HesA"/>
</dbReference>
<organism evidence="14 15">
    <name type="scientific">Pseudovibrio exalbescens</name>
    <dbReference type="NCBI Taxonomy" id="197461"/>
    <lineage>
        <taxon>Bacteria</taxon>
        <taxon>Pseudomonadati</taxon>
        <taxon>Pseudomonadota</taxon>
        <taxon>Alphaproteobacteria</taxon>
        <taxon>Hyphomicrobiales</taxon>
        <taxon>Stappiaceae</taxon>
        <taxon>Pseudovibrio</taxon>
    </lineage>
</organism>
<evidence type="ECO:0000259" key="13">
    <source>
        <dbReference type="Pfam" id="PF00899"/>
    </source>
</evidence>
<dbReference type="EMBL" id="LVVZ01000014">
    <property type="protein sequence ID" value="OKL44559.1"/>
    <property type="molecule type" value="Genomic_DNA"/>
</dbReference>
<comment type="catalytic activity">
    <reaction evidence="5">
        <text>[molybdopterin-synthase sulfur-carrier protein]-C-terminal Gly-Gly + ATP + H(+) = [molybdopterin-synthase sulfur-carrier protein]-C-terminal Gly-Gly-AMP + diphosphate</text>
        <dbReference type="Rhea" id="RHEA:43616"/>
        <dbReference type="Rhea" id="RHEA-COMP:12159"/>
        <dbReference type="Rhea" id="RHEA-COMP:12202"/>
        <dbReference type="ChEBI" id="CHEBI:15378"/>
        <dbReference type="ChEBI" id="CHEBI:30616"/>
        <dbReference type="ChEBI" id="CHEBI:33019"/>
        <dbReference type="ChEBI" id="CHEBI:90618"/>
        <dbReference type="ChEBI" id="CHEBI:90778"/>
        <dbReference type="EC" id="2.7.7.80"/>
    </reaction>
</comment>
<accession>A0A1U7JIK5</accession>
<evidence type="ECO:0000256" key="11">
    <source>
        <dbReference type="ARBA" id="ARBA00075328"/>
    </source>
</evidence>
<dbReference type="NCBIfam" id="NF004281">
    <property type="entry name" value="PRK05690.1"/>
    <property type="match status" value="1"/>
</dbReference>
<dbReference type="STRING" id="197461.A3843_09270"/>
<keyword evidence="14" id="KW-0548">Nucleotidyltransferase</keyword>
<reference evidence="14 15" key="1">
    <citation type="submission" date="2016-03" db="EMBL/GenBank/DDBJ databases">
        <title>Genome sequence of Nesiotobacter sp. nov., a moderately halophilic alphaproteobacterium isolated from the Yellow Sea, China.</title>
        <authorList>
            <person name="Zhang G."/>
            <person name="Zhang R."/>
        </authorList>
    </citation>
    <scope>NUCLEOTIDE SEQUENCE [LARGE SCALE GENOMIC DNA]</scope>
    <source>
        <strain evidence="14 15">WB1-6</strain>
    </source>
</reference>
<comment type="subunit">
    <text evidence="7">Homodimer. Forms a stable heterotetrameric complex of 2 MoeB and 2 MoaD during adenylation of MoaD.</text>
</comment>
<dbReference type="FunFam" id="3.40.50.720:FF:000033">
    <property type="entry name" value="Adenylyltransferase and sulfurtransferase MOCS3"/>
    <property type="match status" value="1"/>
</dbReference>
<evidence type="ECO:0000256" key="2">
    <source>
        <dbReference type="ARBA" id="ARBA00022679"/>
    </source>
</evidence>
<dbReference type="GO" id="GO:0008146">
    <property type="term" value="F:sulfotransferase activity"/>
    <property type="evidence" value="ECO:0007669"/>
    <property type="project" value="TreeGrafter"/>
</dbReference>
<evidence type="ECO:0000256" key="7">
    <source>
        <dbReference type="ARBA" id="ARBA00063809"/>
    </source>
</evidence>
<evidence type="ECO:0000313" key="15">
    <source>
        <dbReference type="Proteomes" id="UP000185783"/>
    </source>
</evidence>
<dbReference type="RefSeq" id="WP_028480434.1">
    <property type="nucleotide sequence ID" value="NZ_LVVZ01000014.1"/>
</dbReference>
<evidence type="ECO:0000256" key="12">
    <source>
        <dbReference type="ARBA" id="ARBA00078531"/>
    </source>
</evidence>
<dbReference type="GO" id="GO:0061605">
    <property type="term" value="F:molybdopterin-synthase adenylyltransferase activity"/>
    <property type="evidence" value="ECO:0007669"/>
    <property type="project" value="UniProtKB-EC"/>
</dbReference>
<evidence type="ECO:0000256" key="10">
    <source>
        <dbReference type="ARBA" id="ARBA00075110"/>
    </source>
</evidence>
<feature type="domain" description="THIF-type NAD/FAD binding fold" evidence="13">
    <location>
        <begin position="10"/>
        <end position="248"/>
    </location>
</feature>
<evidence type="ECO:0000256" key="4">
    <source>
        <dbReference type="ARBA" id="ARBA00022840"/>
    </source>
</evidence>
<keyword evidence="15" id="KW-1185">Reference proteome</keyword>
<evidence type="ECO:0000313" key="14">
    <source>
        <dbReference type="EMBL" id="OKL44559.1"/>
    </source>
</evidence>
<dbReference type="PANTHER" id="PTHR10953">
    <property type="entry name" value="UBIQUITIN-ACTIVATING ENZYME E1"/>
    <property type="match status" value="1"/>
</dbReference>
<name>A0A1U7JIK5_9HYPH</name>
<dbReference type="GO" id="GO:0005829">
    <property type="term" value="C:cytosol"/>
    <property type="evidence" value="ECO:0007669"/>
    <property type="project" value="TreeGrafter"/>
</dbReference>
<proteinExistence type="inferred from homology"/>
<keyword evidence="4" id="KW-0067">ATP-binding</keyword>
<sequence length="268" mass="28552">MLSAAELERYARHIVLKEIGGAGQQKLKDAKVLVIGAGGLGSPVLQYLAAAGIGQLGIIDDDVVSLSNLQRQVLHDTDQLGEPKVASAAEAIARLNPNVSVKPHPTRLNGQNVMALVSNYDLVIDCCDNFETRYLASDACFFAQKPLITAAIGRFDGSLTLLKPYLTNEVGTPYPTYRCVFPNKPAAGSVPTCEEAGVVGALAGVLGSLQAMEAIKEIAGFGETLLGRLLLVDTATMRFESIRYSRDPSNPLNGDAPKSWPEILELDS</sequence>
<dbReference type="PANTHER" id="PTHR10953:SF102">
    <property type="entry name" value="ADENYLYLTRANSFERASE AND SULFURTRANSFERASE MOCS3"/>
    <property type="match status" value="1"/>
</dbReference>
<dbReference type="GO" id="GO:0005524">
    <property type="term" value="F:ATP binding"/>
    <property type="evidence" value="ECO:0007669"/>
    <property type="project" value="UniProtKB-KW"/>
</dbReference>
<evidence type="ECO:0000256" key="1">
    <source>
        <dbReference type="ARBA" id="ARBA00009919"/>
    </source>
</evidence>
<keyword evidence="3" id="KW-0547">Nucleotide-binding</keyword>
<dbReference type="Pfam" id="PF00899">
    <property type="entry name" value="ThiF"/>
    <property type="match status" value="1"/>
</dbReference>
<dbReference type="InterPro" id="IPR000594">
    <property type="entry name" value="ThiF_NAD_FAD-bd"/>
</dbReference>
<evidence type="ECO:0000256" key="8">
    <source>
        <dbReference type="ARBA" id="ARBA00066884"/>
    </source>
</evidence>
<dbReference type="AlphaFoldDB" id="A0A1U7JIK5"/>
<dbReference type="InterPro" id="IPR035985">
    <property type="entry name" value="Ubiquitin-activating_enz"/>
</dbReference>
<dbReference type="Gene3D" id="3.40.50.720">
    <property type="entry name" value="NAD(P)-binding Rossmann-like Domain"/>
    <property type="match status" value="1"/>
</dbReference>